<dbReference type="Pfam" id="PF03186">
    <property type="entry name" value="CobD_Cbib"/>
    <property type="match status" value="1"/>
</dbReference>
<comment type="similarity">
    <text evidence="3 9">Belongs to the CobD/CbiB family.</text>
</comment>
<dbReference type="HAMAP" id="MF_00024">
    <property type="entry name" value="CobD_CbiB"/>
    <property type="match status" value="1"/>
</dbReference>
<dbReference type="EMBL" id="CP023344">
    <property type="protein sequence ID" value="ATC63221.1"/>
    <property type="molecule type" value="Genomic_DNA"/>
</dbReference>
<comment type="function">
    <text evidence="9">Converts cobyric acid to cobinamide by the addition of aminopropanol on the F carboxylic group.</text>
</comment>
<feature type="transmembrane region" description="Helical" evidence="9">
    <location>
        <begin position="20"/>
        <end position="38"/>
    </location>
</feature>
<evidence type="ECO:0000313" key="11">
    <source>
        <dbReference type="Proteomes" id="UP000217265"/>
    </source>
</evidence>
<dbReference type="GO" id="GO:0015420">
    <property type="term" value="F:ABC-type vitamin B12 transporter activity"/>
    <property type="evidence" value="ECO:0007669"/>
    <property type="project" value="UniProtKB-UniRule"/>
</dbReference>
<keyword evidence="5 9" id="KW-0169">Cobalamin biosynthesis</keyword>
<dbReference type="PANTHER" id="PTHR34308:SF1">
    <property type="entry name" value="COBALAMIN BIOSYNTHESIS PROTEIN CBIB"/>
    <property type="match status" value="1"/>
</dbReference>
<dbReference type="RefSeq" id="WP_096054853.1">
    <property type="nucleotide sequence ID" value="NZ_CP023344.1"/>
</dbReference>
<evidence type="ECO:0000313" key="10">
    <source>
        <dbReference type="EMBL" id="ATC63221.1"/>
    </source>
</evidence>
<sequence>MNVVLQTLDAVTGFFEPRFLLWAAIGLGLDALIGDPVFRWHPIRLLGNLLSAYERVLFRVGANGYAGGVILFLLLIAMVVPVCVALLGGAAAVHPWVLDVVAGVVLWACFALRDLIAHGERVARAVKRDDAESARTAIAMLVGRDTDKMDARACGRAAVESLSENLVDGVLSPLVYAVAFGPLGAVVFKIVSTMDSMVGYKTERYLRFGWCGARLDDVANFLWARWSAVLISGLGAVVPGCSARKAWRAAVAGHALVPGPNSGWPEAATAGAIQRRLIGPIYKNGVLVADVWLGDPGDPAGADAGDLRLTYVLVVLATLVTFAAGAGVSRMLHPEFFSL</sequence>
<organism evidence="10 11">
    <name type="scientific">Nibricoccus aquaticus</name>
    <dbReference type="NCBI Taxonomy" id="2576891"/>
    <lineage>
        <taxon>Bacteria</taxon>
        <taxon>Pseudomonadati</taxon>
        <taxon>Verrucomicrobiota</taxon>
        <taxon>Opitutia</taxon>
        <taxon>Opitutales</taxon>
        <taxon>Opitutaceae</taxon>
        <taxon>Nibricoccus</taxon>
    </lineage>
</organism>
<dbReference type="GO" id="GO:0009236">
    <property type="term" value="P:cobalamin biosynthetic process"/>
    <property type="evidence" value="ECO:0007669"/>
    <property type="project" value="UniProtKB-UniRule"/>
</dbReference>
<feature type="transmembrane region" description="Helical" evidence="9">
    <location>
        <begin position="93"/>
        <end position="112"/>
    </location>
</feature>
<keyword evidence="4 9" id="KW-1003">Cell membrane</keyword>
<gene>
    <name evidence="9 10" type="primary">cobD</name>
    <name evidence="10" type="ORF">CMV30_04220</name>
</gene>
<evidence type="ECO:0000256" key="6">
    <source>
        <dbReference type="ARBA" id="ARBA00022692"/>
    </source>
</evidence>
<dbReference type="UniPathway" id="UPA00148"/>
<dbReference type="KEGG" id="vbh:CMV30_04220"/>
<evidence type="ECO:0000256" key="8">
    <source>
        <dbReference type="ARBA" id="ARBA00023136"/>
    </source>
</evidence>
<dbReference type="PANTHER" id="PTHR34308">
    <property type="entry name" value="COBALAMIN BIOSYNTHESIS PROTEIN CBIB"/>
    <property type="match status" value="1"/>
</dbReference>
<dbReference type="OrthoDB" id="9811967at2"/>
<dbReference type="GO" id="GO:0005886">
    <property type="term" value="C:plasma membrane"/>
    <property type="evidence" value="ECO:0007669"/>
    <property type="project" value="UniProtKB-SubCell"/>
</dbReference>
<evidence type="ECO:0000256" key="1">
    <source>
        <dbReference type="ARBA" id="ARBA00004651"/>
    </source>
</evidence>
<keyword evidence="7 9" id="KW-1133">Transmembrane helix</keyword>
<dbReference type="GO" id="GO:0048472">
    <property type="term" value="F:threonine-phosphate decarboxylase activity"/>
    <property type="evidence" value="ECO:0007669"/>
    <property type="project" value="InterPro"/>
</dbReference>
<dbReference type="NCBIfam" id="TIGR00380">
    <property type="entry name" value="cobal_cbiB"/>
    <property type="match status" value="1"/>
</dbReference>
<dbReference type="Proteomes" id="UP000217265">
    <property type="component" value="Chromosome"/>
</dbReference>
<dbReference type="AlphaFoldDB" id="A0A290QFU3"/>
<feature type="transmembrane region" description="Helical" evidence="9">
    <location>
        <begin position="309"/>
        <end position="329"/>
    </location>
</feature>
<evidence type="ECO:0000256" key="9">
    <source>
        <dbReference type="HAMAP-Rule" id="MF_00024"/>
    </source>
</evidence>
<reference evidence="10 11" key="1">
    <citation type="submission" date="2017-09" db="EMBL/GenBank/DDBJ databases">
        <title>Complete genome sequence of Verrucomicrobial strain HZ-65, isolated from freshwater.</title>
        <authorList>
            <person name="Choi A."/>
        </authorList>
    </citation>
    <scope>NUCLEOTIDE SEQUENCE [LARGE SCALE GENOMIC DNA]</scope>
    <source>
        <strain evidence="10 11">HZ-65</strain>
    </source>
</reference>
<keyword evidence="6 9" id="KW-0812">Transmembrane</keyword>
<comment type="pathway">
    <text evidence="2 9">Cofactor biosynthesis; adenosylcobalamin biosynthesis.</text>
</comment>
<evidence type="ECO:0000256" key="2">
    <source>
        <dbReference type="ARBA" id="ARBA00004953"/>
    </source>
</evidence>
<proteinExistence type="inferred from homology"/>
<keyword evidence="8 9" id="KW-0472">Membrane</keyword>
<evidence type="ECO:0000256" key="3">
    <source>
        <dbReference type="ARBA" id="ARBA00006263"/>
    </source>
</evidence>
<keyword evidence="11" id="KW-1185">Reference proteome</keyword>
<protein>
    <recommendedName>
        <fullName evidence="9">Cobalamin biosynthesis protein CobD</fullName>
    </recommendedName>
</protein>
<accession>A0A290QFU3</accession>
<evidence type="ECO:0000256" key="7">
    <source>
        <dbReference type="ARBA" id="ARBA00022989"/>
    </source>
</evidence>
<dbReference type="InterPro" id="IPR004485">
    <property type="entry name" value="Cobalamin_biosynth_CobD/CbiB"/>
</dbReference>
<name>A0A290QFU3_9BACT</name>
<comment type="caution">
    <text evidence="9">Lacks conserved residue(s) required for the propagation of feature annotation.</text>
</comment>
<feature type="transmembrane region" description="Helical" evidence="9">
    <location>
        <begin position="65"/>
        <end position="87"/>
    </location>
</feature>
<evidence type="ECO:0000256" key="4">
    <source>
        <dbReference type="ARBA" id="ARBA00022475"/>
    </source>
</evidence>
<comment type="subcellular location">
    <subcellularLocation>
        <location evidence="1 9">Cell membrane</location>
        <topology evidence="1 9">Multi-pass membrane protein</topology>
    </subcellularLocation>
</comment>
<evidence type="ECO:0000256" key="5">
    <source>
        <dbReference type="ARBA" id="ARBA00022573"/>
    </source>
</evidence>